<keyword evidence="2" id="KW-1185">Reference proteome</keyword>
<evidence type="ECO:0000313" key="2">
    <source>
        <dbReference type="Proteomes" id="UP001500443"/>
    </source>
</evidence>
<dbReference type="EMBL" id="BAAAPF010000009">
    <property type="protein sequence ID" value="GAA2110579.1"/>
    <property type="molecule type" value="Genomic_DNA"/>
</dbReference>
<accession>A0ABN2XFF5</accession>
<comment type="caution">
    <text evidence="1">The sequence shown here is derived from an EMBL/GenBank/DDBJ whole genome shotgun (WGS) entry which is preliminary data.</text>
</comment>
<name>A0ABN2XFF5_9ACTN</name>
<protein>
    <recommendedName>
        <fullName evidence="3">Recombinase zinc beta ribbon domain-containing protein</fullName>
    </recommendedName>
</protein>
<reference evidence="1 2" key="1">
    <citation type="journal article" date="2019" name="Int. J. Syst. Evol. Microbiol.">
        <title>The Global Catalogue of Microorganisms (GCM) 10K type strain sequencing project: providing services to taxonomists for standard genome sequencing and annotation.</title>
        <authorList>
            <consortium name="The Broad Institute Genomics Platform"/>
            <consortium name="The Broad Institute Genome Sequencing Center for Infectious Disease"/>
            <person name="Wu L."/>
            <person name="Ma J."/>
        </authorList>
    </citation>
    <scope>NUCLEOTIDE SEQUENCE [LARGE SCALE GENOMIC DNA]</scope>
    <source>
        <strain evidence="1 2">JCM 15481</strain>
    </source>
</reference>
<evidence type="ECO:0008006" key="3">
    <source>
        <dbReference type="Google" id="ProtNLM"/>
    </source>
</evidence>
<sequence length="267" mass="29532">MRSHDIKHEPLTDMDTFQAGQQKGRHAVTGNGELPGIATSCGGLLHCGICGRRMQGQQSSQRLYCRCRFPSEYALANTVDHPPNVYLNEATVLIPLDGWLTRAFDPGHLESTIEQMYTAQEELSPAPPVEEAKRVIAECDAKLTRYREALEAGTDPKLVARWTDEVQARRAEAVAQSAQSSGERPMAKEEIRAMIKPLGSIRRVLATAEPDAKAEVYQNLGLKLIYQPKRQLVRVEAKLDPHQLGIRFVSRGGLEPPRPHTGTSTSS</sequence>
<proteinExistence type="predicted"/>
<gene>
    <name evidence="1" type="ORF">GCM10009802_07840</name>
</gene>
<organism evidence="1 2">
    <name type="scientific">Streptomyces synnematoformans</name>
    <dbReference type="NCBI Taxonomy" id="415721"/>
    <lineage>
        <taxon>Bacteria</taxon>
        <taxon>Bacillati</taxon>
        <taxon>Actinomycetota</taxon>
        <taxon>Actinomycetes</taxon>
        <taxon>Kitasatosporales</taxon>
        <taxon>Streptomycetaceae</taxon>
        <taxon>Streptomyces</taxon>
    </lineage>
</organism>
<evidence type="ECO:0000313" key="1">
    <source>
        <dbReference type="EMBL" id="GAA2110579.1"/>
    </source>
</evidence>
<dbReference type="Proteomes" id="UP001500443">
    <property type="component" value="Unassembled WGS sequence"/>
</dbReference>